<feature type="compositionally biased region" description="Basic and acidic residues" evidence="1">
    <location>
        <begin position="301"/>
        <end position="312"/>
    </location>
</feature>
<proteinExistence type="predicted"/>
<dbReference type="InterPro" id="IPR036047">
    <property type="entry name" value="F-box-like_dom_sf"/>
</dbReference>
<dbReference type="AlphaFoldDB" id="A0AAV9VYT8"/>
<dbReference type="EMBL" id="JAVHJL010000008">
    <property type="protein sequence ID" value="KAK6498385.1"/>
    <property type="molecule type" value="Genomic_DNA"/>
</dbReference>
<reference evidence="3 4" key="1">
    <citation type="submission" date="2023-08" db="EMBL/GenBank/DDBJ databases">
        <authorList>
            <person name="Palmer J.M."/>
        </authorList>
    </citation>
    <scope>NUCLEOTIDE SEQUENCE [LARGE SCALE GENOMIC DNA]</scope>
    <source>
        <strain evidence="3 4">TWF481</strain>
    </source>
</reference>
<accession>A0AAV9VYT8</accession>
<feature type="region of interest" description="Disordered" evidence="1">
    <location>
        <begin position="291"/>
        <end position="336"/>
    </location>
</feature>
<organism evidence="3 4">
    <name type="scientific">Arthrobotrys musiformis</name>
    <dbReference type="NCBI Taxonomy" id="47236"/>
    <lineage>
        <taxon>Eukaryota</taxon>
        <taxon>Fungi</taxon>
        <taxon>Dikarya</taxon>
        <taxon>Ascomycota</taxon>
        <taxon>Pezizomycotina</taxon>
        <taxon>Orbiliomycetes</taxon>
        <taxon>Orbiliales</taxon>
        <taxon>Orbiliaceae</taxon>
        <taxon>Arthrobotrys</taxon>
    </lineage>
</organism>
<evidence type="ECO:0000256" key="1">
    <source>
        <dbReference type="SAM" id="MobiDB-lite"/>
    </source>
</evidence>
<comment type="caution">
    <text evidence="3">The sequence shown here is derived from an EMBL/GenBank/DDBJ whole genome shotgun (WGS) entry which is preliminary data.</text>
</comment>
<dbReference type="Proteomes" id="UP001370758">
    <property type="component" value="Unassembled WGS sequence"/>
</dbReference>
<dbReference type="Pfam" id="PF12937">
    <property type="entry name" value="F-box-like"/>
    <property type="match status" value="1"/>
</dbReference>
<dbReference type="SUPFAM" id="SSF81383">
    <property type="entry name" value="F-box domain"/>
    <property type="match status" value="1"/>
</dbReference>
<dbReference type="InterPro" id="IPR001810">
    <property type="entry name" value="F-box_dom"/>
</dbReference>
<gene>
    <name evidence="3" type="ORF">TWF481_010976</name>
</gene>
<evidence type="ECO:0000313" key="3">
    <source>
        <dbReference type="EMBL" id="KAK6498385.1"/>
    </source>
</evidence>
<feature type="domain" description="F-box" evidence="2">
    <location>
        <begin position="1"/>
        <end position="52"/>
    </location>
</feature>
<evidence type="ECO:0000313" key="4">
    <source>
        <dbReference type="Proteomes" id="UP001370758"/>
    </source>
</evidence>
<dbReference type="SMART" id="SM00256">
    <property type="entry name" value="FBOX"/>
    <property type="match status" value="1"/>
</dbReference>
<dbReference type="Gene3D" id="1.20.1280.50">
    <property type="match status" value="1"/>
</dbReference>
<dbReference type="PROSITE" id="PS50181">
    <property type="entry name" value="FBOX"/>
    <property type="match status" value="1"/>
</dbReference>
<keyword evidence="4" id="KW-1185">Reference proteome</keyword>
<evidence type="ECO:0000259" key="2">
    <source>
        <dbReference type="PROSITE" id="PS50181"/>
    </source>
</evidence>
<protein>
    <recommendedName>
        <fullName evidence="2">F-box domain-containing protein</fullName>
    </recommendedName>
</protein>
<name>A0AAV9VYT8_9PEZI</name>
<sequence>MLNIIEFPNEILLSVLEKLPCADLAQAKLVCKHFHVIGELVSNLEIKFYVDIPNHQGWKLIRCILADNSLGTKISRVSVHWRRRDVNRRKTLTKYWEWTEEEKKRIGTVCSTWALTHRTRDAITAGANSEALLPLLLCLAPRIKTFELGKEKVLPILFEKGYYLERRVLQAFNSCLSEEDQGSTVGTRKELADGWGFTVSALKHSDSHRHHYRWAIEEGFVKLIEKHIPELPWPSDWDCVGLWLEENLMTLSSKLPWFKTLDNVETFCKRRGFVNGKAITFGHFCTDPERHTEDELYPPADEDKLSSDGERSDSEDEPFPSDEHGDTSDEEEDDYY</sequence>
<dbReference type="CDD" id="cd09917">
    <property type="entry name" value="F-box_SF"/>
    <property type="match status" value="1"/>
</dbReference>